<keyword evidence="1" id="KW-0732">Signal</keyword>
<accession>A0ABQ7G4S4</accession>
<sequence length="85" mass="9344">MRACVCCFCVCVSVCTHCSGSSCEAKGPTCECVPTNFEKQVGIAPLPFITEPSCNQEFVSGRNVRRRIVFRSHINRRSSPIDSLS</sequence>
<feature type="chain" id="PRO_5046697242" description="Secreted protein" evidence="1">
    <location>
        <begin position="21"/>
        <end position="85"/>
    </location>
</feature>
<evidence type="ECO:0008006" key="4">
    <source>
        <dbReference type="Google" id="ProtNLM"/>
    </source>
</evidence>
<protein>
    <recommendedName>
        <fullName evidence="4">Secreted protein</fullName>
    </recommendedName>
</protein>
<dbReference type="Proteomes" id="UP000815325">
    <property type="component" value="Unassembled WGS sequence"/>
</dbReference>
<evidence type="ECO:0000313" key="3">
    <source>
        <dbReference type="Proteomes" id="UP000815325"/>
    </source>
</evidence>
<organism evidence="2 3">
    <name type="scientific">Dunaliella salina</name>
    <name type="common">Green alga</name>
    <name type="synonym">Protococcus salinus</name>
    <dbReference type="NCBI Taxonomy" id="3046"/>
    <lineage>
        <taxon>Eukaryota</taxon>
        <taxon>Viridiplantae</taxon>
        <taxon>Chlorophyta</taxon>
        <taxon>core chlorophytes</taxon>
        <taxon>Chlorophyceae</taxon>
        <taxon>CS clade</taxon>
        <taxon>Chlamydomonadales</taxon>
        <taxon>Dunaliellaceae</taxon>
        <taxon>Dunaliella</taxon>
    </lineage>
</organism>
<reference evidence="2" key="1">
    <citation type="submission" date="2017-08" db="EMBL/GenBank/DDBJ databases">
        <authorList>
            <person name="Polle J.E."/>
            <person name="Barry K."/>
            <person name="Cushman J."/>
            <person name="Schmutz J."/>
            <person name="Tran D."/>
            <person name="Hathwaick L.T."/>
            <person name="Yim W.C."/>
            <person name="Jenkins J."/>
            <person name="Mckie-Krisberg Z.M."/>
            <person name="Prochnik S."/>
            <person name="Lindquist E."/>
            <person name="Dockter R.B."/>
            <person name="Adam C."/>
            <person name="Molina H."/>
            <person name="Bunkerborg J."/>
            <person name="Jin E."/>
            <person name="Buchheim M."/>
            <person name="Magnuson J."/>
        </authorList>
    </citation>
    <scope>NUCLEOTIDE SEQUENCE</scope>
    <source>
        <strain evidence="2">CCAP 19/18</strain>
    </source>
</reference>
<evidence type="ECO:0000313" key="2">
    <source>
        <dbReference type="EMBL" id="KAF5829592.1"/>
    </source>
</evidence>
<feature type="signal peptide" evidence="1">
    <location>
        <begin position="1"/>
        <end position="20"/>
    </location>
</feature>
<evidence type="ECO:0000256" key="1">
    <source>
        <dbReference type="SAM" id="SignalP"/>
    </source>
</evidence>
<proteinExistence type="predicted"/>
<keyword evidence="3" id="KW-1185">Reference proteome</keyword>
<dbReference type="PROSITE" id="PS51257">
    <property type="entry name" value="PROKAR_LIPOPROTEIN"/>
    <property type="match status" value="1"/>
</dbReference>
<name>A0ABQ7G4S4_DUNSA</name>
<comment type="caution">
    <text evidence="2">The sequence shown here is derived from an EMBL/GenBank/DDBJ whole genome shotgun (WGS) entry which is preliminary data.</text>
</comment>
<dbReference type="EMBL" id="MU070139">
    <property type="protein sequence ID" value="KAF5829592.1"/>
    <property type="molecule type" value="Genomic_DNA"/>
</dbReference>
<gene>
    <name evidence="2" type="ORF">DUNSADRAFT_15857</name>
</gene>